<sequence length="102" mass="10202">MGAVGGGRQPVGMVAFGPARTSGGPDSERAELVEGEDPVGEVVQDLLDPVQLRLAVGAGGFLPCLGALKGDATAGEQAAQGLAADANYPTVHFPQVGDEFAQ</sequence>
<reference evidence="2 3" key="1">
    <citation type="submission" date="2020-08" db="EMBL/GenBank/DDBJ databases">
        <title>Genomic Encyclopedia of Type Strains, Phase III (KMG-III): the genomes of soil and plant-associated and newly described type strains.</title>
        <authorList>
            <person name="Whitman W."/>
        </authorList>
    </citation>
    <scope>NUCLEOTIDE SEQUENCE [LARGE SCALE GENOMIC DNA]</scope>
    <source>
        <strain evidence="2 3">CECT 3237</strain>
    </source>
</reference>
<dbReference type="EMBL" id="JACHXE010000010">
    <property type="protein sequence ID" value="MBB3080859.1"/>
    <property type="molecule type" value="Genomic_DNA"/>
</dbReference>
<organism evidence="2 3">
    <name type="scientific">Streptomyces violarus</name>
    <dbReference type="NCBI Taxonomy" id="67380"/>
    <lineage>
        <taxon>Bacteria</taxon>
        <taxon>Bacillati</taxon>
        <taxon>Actinomycetota</taxon>
        <taxon>Actinomycetes</taxon>
        <taxon>Kitasatosporales</taxon>
        <taxon>Streptomycetaceae</taxon>
        <taxon>Streptomyces</taxon>
    </lineage>
</organism>
<evidence type="ECO:0000256" key="1">
    <source>
        <dbReference type="SAM" id="MobiDB-lite"/>
    </source>
</evidence>
<name>A0A7W4ZY39_9ACTN</name>
<gene>
    <name evidence="2" type="ORF">FHS41_007413</name>
</gene>
<keyword evidence="3" id="KW-1185">Reference proteome</keyword>
<comment type="caution">
    <text evidence="2">The sequence shown here is derived from an EMBL/GenBank/DDBJ whole genome shotgun (WGS) entry which is preliminary data.</text>
</comment>
<dbReference type="Proteomes" id="UP000572907">
    <property type="component" value="Unassembled WGS sequence"/>
</dbReference>
<accession>A0A7W4ZY39</accession>
<protein>
    <submittedName>
        <fullName evidence="2">Uncharacterized protein</fullName>
    </submittedName>
</protein>
<dbReference type="AlphaFoldDB" id="A0A7W4ZY39"/>
<evidence type="ECO:0000313" key="2">
    <source>
        <dbReference type="EMBL" id="MBB3080859.1"/>
    </source>
</evidence>
<proteinExistence type="predicted"/>
<feature type="region of interest" description="Disordered" evidence="1">
    <location>
        <begin position="1"/>
        <end position="30"/>
    </location>
</feature>
<evidence type="ECO:0000313" key="3">
    <source>
        <dbReference type="Proteomes" id="UP000572907"/>
    </source>
</evidence>